<dbReference type="PATRIC" id="fig|1423772.3.peg.375"/>
<dbReference type="GO" id="GO:0016887">
    <property type="term" value="F:ATP hydrolysis activity"/>
    <property type="evidence" value="ECO:0007669"/>
    <property type="project" value="InterPro"/>
</dbReference>
<dbReference type="AlphaFoldDB" id="A0A0R2BNZ8"/>
<dbReference type="InterPro" id="IPR027417">
    <property type="entry name" value="P-loop_NTPase"/>
</dbReference>
<evidence type="ECO:0000259" key="9">
    <source>
        <dbReference type="PROSITE" id="PS50893"/>
    </source>
</evidence>
<evidence type="ECO:0000256" key="1">
    <source>
        <dbReference type="ARBA" id="ARBA00004651"/>
    </source>
</evidence>
<evidence type="ECO:0000313" key="11">
    <source>
        <dbReference type="EMBL" id="KRM77961.1"/>
    </source>
</evidence>
<dbReference type="PROSITE" id="PS50893">
    <property type="entry name" value="ABC_TRANSPORTER_2"/>
    <property type="match status" value="1"/>
</dbReference>
<accession>A0A0R2BNZ8</accession>
<reference evidence="11 12" key="1">
    <citation type="journal article" date="2015" name="Genome Announc.">
        <title>Expanding the biotechnology potential of lactobacilli through comparative genomics of 213 strains and associated genera.</title>
        <authorList>
            <person name="Sun Z."/>
            <person name="Harris H.M."/>
            <person name="McCann A."/>
            <person name="Guo C."/>
            <person name="Argimon S."/>
            <person name="Zhang W."/>
            <person name="Yang X."/>
            <person name="Jeffery I.B."/>
            <person name="Cooney J.C."/>
            <person name="Kagawa T.F."/>
            <person name="Liu W."/>
            <person name="Song Y."/>
            <person name="Salvetti E."/>
            <person name="Wrobel A."/>
            <person name="Rasinkangas P."/>
            <person name="Parkhill J."/>
            <person name="Rea M.C."/>
            <person name="O'Sullivan O."/>
            <person name="Ritari J."/>
            <person name="Douillard F.P."/>
            <person name="Paul Ross R."/>
            <person name="Yang R."/>
            <person name="Briner A.E."/>
            <person name="Felis G.E."/>
            <person name="de Vos W.M."/>
            <person name="Barrangou R."/>
            <person name="Klaenhammer T.R."/>
            <person name="Caufield P.W."/>
            <person name="Cui Y."/>
            <person name="Zhang H."/>
            <person name="O'Toole P.W."/>
        </authorList>
    </citation>
    <scope>NUCLEOTIDE SEQUENCE [LARGE SCALE GENOMIC DNA]</scope>
    <source>
        <strain evidence="11 12">DSM 20452</strain>
    </source>
</reference>
<dbReference type="PANTHER" id="PTHR43394:SF1">
    <property type="entry name" value="ATP-BINDING CASSETTE SUB-FAMILY B MEMBER 10, MITOCHONDRIAL"/>
    <property type="match status" value="1"/>
</dbReference>
<dbReference type="InterPro" id="IPR003593">
    <property type="entry name" value="AAA+_ATPase"/>
</dbReference>
<keyword evidence="6 8" id="KW-1133">Transmembrane helix</keyword>
<evidence type="ECO:0000256" key="8">
    <source>
        <dbReference type="SAM" id="Phobius"/>
    </source>
</evidence>
<dbReference type="SMART" id="SM00382">
    <property type="entry name" value="AAA"/>
    <property type="match status" value="1"/>
</dbReference>
<dbReference type="InterPro" id="IPR036640">
    <property type="entry name" value="ABC1_TM_sf"/>
</dbReference>
<evidence type="ECO:0000256" key="5">
    <source>
        <dbReference type="ARBA" id="ARBA00022840"/>
    </source>
</evidence>
<comment type="caution">
    <text evidence="11">The sequence shown here is derived from an EMBL/GenBank/DDBJ whole genome shotgun (WGS) entry which is preliminary data.</text>
</comment>
<dbReference type="InterPro" id="IPR039421">
    <property type="entry name" value="Type_1_exporter"/>
</dbReference>
<dbReference type="InterPro" id="IPR011527">
    <property type="entry name" value="ABC1_TM_dom"/>
</dbReference>
<feature type="domain" description="ABC transmembrane type-1" evidence="10">
    <location>
        <begin position="24"/>
        <end position="321"/>
    </location>
</feature>
<sequence>MKDFKIACGYFWKYLKQYWIAVTIMIVLTLLATFFQVIAPIYMGNAVTALTKYVAQLADPATRASASMAIFYTALKLMALYFLLNVLAQFIAWMIMSKFNADATNGMRKNLFAKLQRMKIRYFDTHQDGKILSLFTSDIDNIFNALNNAVFEIVSQGALYIGTLVVMFSINVKLALITVASTPFVLVIALVIMSKARKYLDAQQDEISNLNGYVNEQINGEQVILSNGLQQESIAGFKKYNQRVKDTMFKGQFYSGLLFPLMQGLSLLNLAIVIVGGIWLIVADSMNTATGLGLIVMFVQYSQTYFQPLTQLTSIYSMIQLALTGARRLAKVEAQPEEDLVLDGKKQEGLRSKVALNDVHFSYDEGKEILHGIDLSVKKGQMLALVGPTGSGKTTTMNLFNRFYDVDSGTVTFDGVDVRDLTLKSLRSKVGIVLQDSLLFTGTIAENIKYGAPNTSDEEMIFAAKQAQIHDFIMSLPEGYATKVSDEQSIFSTGQKQLVSIARTLLSDPDLLILDEATSNVDTVTEEKIQQAMDAVLAGRTSFVIAHRLKTIINADKIAVLRDGNVIEQGSHSELIAQKGFYYDLYTNQMVLD</sequence>
<dbReference type="GO" id="GO:0015421">
    <property type="term" value="F:ABC-type oligopeptide transporter activity"/>
    <property type="evidence" value="ECO:0007669"/>
    <property type="project" value="TreeGrafter"/>
</dbReference>
<comment type="subcellular location">
    <subcellularLocation>
        <location evidence="1">Cell membrane</location>
        <topology evidence="1">Multi-pass membrane protein</topology>
    </subcellularLocation>
</comment>
<dbReference type="Pfam" id="PF00005">
    <property type="entry name" value="ABC_tran"/>
    <property type="match status" value="1"/>
</dbReference>
<dbReference type="PROSITE" id="PS50929">
    <property type="entry name" value="ABC_TM1F"/>
    <property type="match status" value="1"/>
</dbReference>
<keyword evidence="5 11" id="KW-0067">ATP-binding</keyword>
<dbReference type="InterPro" id="IPR003439">
    <property type="entry name" value="ABC_transporter-like_ATP-bd"/>
</dbReference>
<dbReference type="SUPFAM" id="SSF90123">
    <property type="entry name" value="ABC transporter transmembrane region"/>
    <property type="match status" value="1"/>
</dbReference>
<dbReference type="PANTHER" id="PTHR43394">
    <property type="entry name" value="ATP-DEPENDENT PERMEASE MDL1, MITOCHONDRIAL"/>
    <property type="match status" value="1"/>
</dbReference>
<keyword evidence="7 8" id="KW-0472">Membrane</keyword>
<name>A0A0R2BNZ8_9LACO</name>
<evidence type="ECO:0000259" key="10">
    <source>
        <dbReference type="PROSITE" id="PS50929"/>
    </source>
</evidence>
<keyword evidence="4" id="KW-0547">Nucleotide-binding</keyword>
<dbReference type="EMBL" id="AYYN01000010">
    <property type="protein sequence ID" value="KRM77961.1"/>
    <property type="molecule type" value="Genomic_DNA"/>
</dbReference>
<gene>
    <name evidence="11" type="ORF">FC48_GL000341</name>
</gene>
<feature type="transmembrane region" description="Helical" evidence="8">
    <location>
        <begin position="174"/>
        <end position="193"/>
    </location>
</feature>
<evidence type="ECO:0000313" key="12">
    <source>
        <dbReference type="Proteomes" id="UP000051612"/>
    </source>
</evidence>
<dbReference type="Gene3D" id="3.40.50.300">
    <property type="entry name" value="P-loop containing nucleotide triphosphate hydrolases"/>
    <property type="match status" value="1"/>
</dbReference>
<dbReference type="RefSeq" id="WP_056957989.1">
    <property type="nucleotide sequence ID" value="NZ_AYYN01000010.1"/>
</dbReference>
<evidence type="ECO:0000256" key="7">
    <source>
        <dbReference type="ARBA" id="ARBA00023136"/>
    </source>
</evidence>
<dbReference type="Pfam" id="PF00664">
    <property type="entry name" value="ABC_membrane"/>
    <property type="match status" value="1"/>
</dbReference>
<dbReference type="GO" id="GO:0005524">
    <property type="term" value="F:ATP binding"/>
    <property type="evidence" value="ECO:0007669"/>
    <property type="project" value="UniProtKB-KW"/>
</dbReference>
<evidence type="ECO:0000256" key="2">
    <source>
        <dbReference type="ARBA" id="ARBA00022448"/>
    </source>
</evidence>
<protein>
    <submittedName>
        <fullName evidence="11">Multidrug protein lipid ABC transporter family ATP-binding and permease</fullName>
    </submittedName>
</protein>
<feature type="transmembrane region" description="Helical" evidence="8">
    <location>
        <begin position="149"/>
        <end position="168"/>
    </location>
</feature>
<dbReference type="GO" id="GO:0005886">
    <property type="term" value="C:plasma membrane"/>
    <property type="evidence" value="ECO:0007669"/>
    <property type="project" value="UniProtKB-SubCell"/>
</dbReference>
<keyword evidence="3 8" id="KW-0812">Transmembrane</keyword>
<evidence type="ECO:0000256" key="4">
    <source>
        <dbReference type="ARBA" id="ARBA00022741"/>
    </source>
</evidence>
<dbReference type="FunFam" id="3.40.50.300:FF:000287">
    <property type="entry name" value="Multidrug ABC transporter ATP-binding protein"/>
    <property type="match status" value="1"/>
</dbReference>
<feature type="domain" description="ABC transporter" evidence="9">
    <location>
        <begin position="354"/>
        <end position="588"/>
    </location>
</feature>
<keyword evidence="2" id="KW-0813">Transport</keyword>
<dbReference type="Gene3D" id="1.20.1560.10">
    <property type="entry name" value="ABC transporter type 1, transmembrane domain"/>
    <property type="match status" value="1"/>
</dbReference>
<proteinExistence type="predicted"/>
<dbReference type="SUPFAM" id="SSF52540">
    <property type="entry name" value="P-loop containing nucleoside triphosphate hydrolases"/>
    <property type="match status" value="1"/>
</dbReference>
<feature type="transmembrane region" description="Helical" evidence="8">
    <location>
        <begin position="20"/>
        <end position="43"/>
    </location>
</feature>
<organism evidence="11 12">
    <name type="scientific">Ligilactobacillus murinus DSM 20452 = NBRC 14221</name>
    <dbReference type="NCBI Taxonomy" id="1423772"/>
    <lineage>
        <taxon>Bacteria</taxon>
        <taxon>Bacillati</taxon>
        <taxon>Bacillota</taxon>
        <taxon>Bacilli</taxon>
        <taxon>Lactobacillales</taxon>
        <taxon>Lactobacillaceae</taxon>
        <taxon>Ligilactobacillus</taxon>
    </lineage>
</organism>
<evidence type="ECO:0000256" key="3">
    <source>
        <dbReference type="ARBA" id="ARBA00022692"/>
    </source>
</evidence>
<feature type="transmembrane region" description="Helical" evidence="8">
    <location>
        <begin position="257"/>
        <end position="282"/>
    </location>
</feature>
<evidence type="ECO:0000256" key="6">
    <source>
        <dbReference type="ARBA" id="ARBA00022989"/>
    </source>
</evidence>
<dbReference type="CDD" id="cd18547">
    <property type="entry name" value="ABC_6TM_Tm288_like"/>
    <property type="match status" value="1"/>
</dbReference>
<feature type="transmembrane region" description="Helical" evidence="8">
    <location>
        <begin position="69"/>
        <end position="88"/>
    </location>
</feature>
<dbReference type="Proteomes" id="UP000051612">
    <property type="component" value="Unassembled WGS sequence"/>
</dbReference>